<evidence type="ECO:0000313" key="2">
    <source>
        <dbReference type="Proteomes" id="UP000798951"/>
    </source>
</evidence>
<accession>A0ABQ6YKS8</accession>
<keyword evidence="2" id="KW-1185">Reference proteome</keyword>
<reference evidence="1 2" key="1">
    <citation type="submission" date="2019-07" db="EMBL/GenBank/DDBJ databases">
        <title>Genomic Encyclopedia of Type Strains, Phase IV (KMG-IV): sequencing the most valuable type-strain genomes for metagenomic binning, comparative biology and taxonomic classification.</title>
        <authorList>
            <person name="Goeker M."/>
        </authorList>
    </citation>
    <scope>NUCLEOTIDE SEQUENCE [LARGE SCALE GENOMIC DNA]</scope>
    <source>
        <strain evidence="1 2">DSM 44831</strain>
    </source>
</reference>
<organism evidence="1 2">
    <name type="scientific">Nocardia caishijiensis</name>
    <dbReference type="NCBI Taxonomy" id="184756"/>
    <lineage>
        <taxon>Bacteria</taxon>
        <taxon>Bacillati</taxon>
        <taxon>Actinomycetota</taxon>
        <taxon>Actinomycetes</taxon>
        <taxon>Mycobacteriales</taxon>
        <taxon>Nocardiaceae</taxon>
        <taxon>Nocardia</taxon>
    </lineage>
</organism>
<comment type="caution">
    <text evidence="1">The sequence shown here is derived from an EMBL/GenBank/DDBJ whole genome shotgun (WGS) entry which is preliminary data.</text>
</comment>
<gene>
    <name evidence="1" type="ORF">FNL39_105299</name>
</gene>
<dbReference type="RefSeq" id="WP_067985078.1">
    <property type="nucleotide sequence ID" value="NZ_VMSD01000005.1"/>
</dbReference>
<sequence length="216" mass="22470">MAKVEISESISVAVEIPQGYAELPLDAIDEAIARTEALFASLGTGALSSTAPGVLQALNALLNRLAECGTAYCGLGIHLTADGRQISSALAITLADYGAEQNPRLTLGSVLTGRQRAGERFDNAEFLDVAGRLILMVDRTKAVPAPDIPNYDGDEQEIYQVEAIVASPDGSAIAAVELSTPFVEDGSEYLLPMVAVAASIEFGTSARAATTSSLNL</sequence>
<name>A0ABQ6YKS8_9NOCA</name>
<evidence type="ECO:0000313" key="1">
    <source>
        <dbReference type="EMBL" id="KAF0846388.1"/>
    </source>
</evidence>
<dbReference type="Proteomes" id="UP000798951">
    <property type="component" value="Unassembled WGS sequence"/>
</dbReference>
<protein>
    <submittedName>
        <fullName evidence="1">Uncharacterized protein</fullName>
    </submittedName>
</protein>
<dbReference type="EMBL" id="VMSD01000005">
    <property type="protein sequence ID" value="KAF0846388.1"/>
    <property type="molecule type" value="Genomic_DNA"/>
</dbReference>
<proteinExistence type="predicted"/>